<feature type="region of interest" description="Disordered" evidence="1">
    <location>
        <begin position="32"/>
        <end position="54"/>
    </location>
</feature>
<keyword evidence="3" id="KW-1185">Reference proteome</keyword>
<sequence length="54" mass="5915">MKFVRSMDRNPMTHELRHGSYSVSYFRPGVAFSGPREAPSDGAPRPASGLPATH</sequence>
<reference evidence="2 3" key="1">
    <citation type="submission" date="2021-01" db="EMBL/GenBank/DDBJ databases">
        <title>Genomics of switchgrass bacterial isolates.</title>
        <authorList>
            <person name="Shade A."/>
        </authorList>
    </citation>
    <scope>NUCLEOTIDE SEQUENCE [LARGE SCALE GENOMIC DNA]</scope>
    <source>
        <strain evidence="2 3">PvP111</strain>
    </source>
</reference>
<name>A0ABS2KT18_9NOCA</name>
<evidence type="ECO:0000313" key="2">
    <source>
        <dbReference type="EMBL" id="MBM7415069.1"/>
    </source>
</evidence>
<evidence type="ECO:0000256" key="1">
    <source>
        <dbReference type="SAM" id="MobiDB-lite"/>
    </source>
</evidence>
<proteinExistence type="predicted"/>
<evidence type="ECO:0000313" key="3">
    <source>
        <dbReference type="Proteomes" id="UP000703038"/>
    </source>
</evidence>
<protein>
    <submittedName>
        <fullName evidence="2">Uncharacterized protein</fullName>
    </submittedName>
</protein>
<accession>A0ABS2KT18</accession>
<gene>
    <name evidence="2" type="ORF">JOE42_001802</name>
</gene>
<comment type="caution">
    <text evidence="2">The sequence shown here is derived from an EMBL/GenBank/DDBJ whole genome shotgun (WGS) entry which is preliminary data.</text>
</comment>
<dbReference type="Proteomes" id="UP000703038">
    <property type="component" value="Unassembled WGS sequence"/>
</dbReference>
<organism evidence="2 3">
    <name type="scientific">Rhodococcoides corynebacterioides</name>
    <dbReference type="NCBI Taxonomy" id="53972"/>
    <lineage>
        <taxon>Bacteria</taxon>
        <taxon>Bacillati</taxon>
        <taxon>Actinomycetota</taxon>
        <taxon>Actinomycetes</taxon>
        <taxon>Mycobacteriales</taxon>
        <taxon>Nocardiaceae</taxon>
        <taxon>Rhodococcoides</taxon>
    </lineage>
</organism>
<dbReference type="EMBL" id="JAFBBK010000001">
    <property type="protein sequence ID" value="MBM7415069.1"/>
    <property type="molecule type" value="Genomic_DNA"/>
</dbReference>